<dbReference type="Proteomes" id="UP000295707">
    <property type="component" value="Unassembled WGS sequence"/>
</dbReference>
<organism evidence="1 2">
    <name type="scientific">Thiogranum longum</name>
    <dbReference type="NCBI Taxonomy" id="1537524"/>
    <lineage>
        <taxon>Bacteria</taxon>
        <taxon>Pseudomonadati</taxon>
        <taxon>Pseudomonadota</taxon>
        <taxon>Gammaproteobacteria</taxon>
        <taxon>Chromatiales</taxon>
        <taxon>Ectothiorhodospiraceae</taxon>
        <taxon>Thiogranum</taxon>
    </lineage>
</organism>
<accession>A0A4R1HBT8</accession>
<evidence type="ECO:0000313" key="1">
    <source>
        <dbReference type="EMBL" id="TCK18878.1"/>
    </source>
</evidence>
<proteinExistence type="predicted"/>
<evidence type="ECO:0000313" key="2">
    <source>
        <dbReference type="Proteomes" id="UP000295707"/>
    </source>
</evidence>
<dbReference type="EMBL" id="SMFX01000001">
    <property type="protein sequence ID" value="TCK18878.1"/>
    <property type="molecule type" value="Genomic_DNA"/>
</dbReference>
<keyword evidence="2" id="KW-1185">Reference proteome</keyword>
<protein>
    <submittedName>
        <fullName evidence="1">Uncharacterized protein</fullName>
    </submittedName>
</protein>
<dbReference type="AlphaFoldDB" id="A0A4R1HBT8"/>
<name>A0A4R1HBT8_9GAMM</name>
<reference evidence="1 2" key="1">
    <citation type="submission" date="2019-03" db="EMBL/GenBank/DDBJ databases">
        <title>Genomic Encyclopedia of Type Strains, Phase IV (KMG-IV): sequencing the most valuable type-strain genomes for metagenomic binning, comparative biology and taxonomic classification.</title>
        <authorList>
            <person name="Goeker M."/>
        </authorList>
    </citation>
    <scope>NUCLEOTIDE SEQUENCE [LARGE SCALE GENOMIC DNA]</scope>
    <source>
        <strain evidence="1 2">DSM 19610</strain>
    </source>
</reference>
<comment type="caution">
    <text evidence="1">The sequence shown here is derived from an EMBL/GenBank/DDBJ whole genome shotgun (WGS) entry which is preliminary data.</text>
</comment>
<gene>
    <name evidence="1" type="ORF">DFR30_2163</name>
</gene>
<sequence>MGKEGNSIANATLSQLSYGPIREVYLTVLACIYNPDRVAATGSDGVVTPSLALLFGEKVSDDAFLVFVQADEAATDSE</sequence>